<evidence type="ECO:0000256" key="14">
    <source>
        <dbReference type="ARBA" id="ARBA00072026"/>
    </source>
</evidence>
<dbReference type="Gene3D" id="6.10.140.1230">
    <property type="match status" value="1"/>
</dbReference>
<dbReference type="InterPro" id="IPR024084">
    <property type="entry name" value="IsoPropMal-DH-like_dom"/>
</dbReference>
<keyword evidence="7" id="KW-0479">Metal-binding</keyword>
<dbReference type="GO" id="GO:0006102">
    <property type="term" value="P:isocitrate metabolic process"/>
    <property type="evidence" value="ECO:0007669"/>
    <property type="project" value="TreeGrafter"/>
</dbReference>
<evidence type="ECO:0000256" key="6">
    <source>
        <dbReference type="ARBA" id="ARBA00013012"/>
    </source>
</evidence>
<dbReference type="SMART" id="SM01329">
    <property type="entry name" value="Iso_dh"/>
    <property type="match status" value="1"/>
</dbReference>
<dbReference type="InterPro" id="IPR005024">
    <property type="entry name" value="Snf7_fam"/>
</dbReference>
<evidence type="ECO:0000256" key="2">
    <source>
        <dbReference type="ARBA" id="ARBA00001936"/>
    </source>
</evidence>
<evidence type="ECO:0000259" key="16">
    <source>
        <dbReference type="SMART" id="SM01329"/>
    </source>
</evidence>
<protein>
    <recommendedName>
        <fullName evidence="14">Isocitrate dehydrogenase [NAD] subunit 2, mitochondrial</fullName>
        <ecNumber evidence="6">1.1.1.41</ecNumber>
    </recommendedName>
    <alternativeName>
        <fullName evidence="13">Isocitric dehydrogenase</fullName>
    </alternativeName>
    <alternativeName>
        <fullName evidence="12">NAD(+)-specific ICDH</fullName>
    </alternativeName>
</protein>
<dbReference type="NCBIfam" id="TIGR00175">
    <property type="entry name" value="mito_nad_idh"/>
    <property type="match status" value="1"/>
</dbReference>
<evidence type="ECO:0000256" key="15">
    <source>
        <dbReference type="SAM" id="Coils"/>
    </source>
</evidence>
<dbReference type="GO" id="GO:0007034">
    <property type="term" value="P:vacuolar transport"/>
    <property type="evidence" value="ECO:0007669"/>
    <property type="project" value="InterPro"/>
</dbReference>
<dbReference type="Proteomes" id="UP000188533">
    <property type="component" value="Unassembled WGS sequence"/>
</dbReference>
<evidence type="ECO:0000313" key="18">
    <source>
        <dbReference type="Proteomes" id="UP000188533"/>
    </source>
</evidence>
<evidence type="ECO:0000256" key="8">
    <source>
        <dbReference type="ARBA" id="ARBA00022842"/>
    </source>
</evidence>
<dbReference type="FunFam" id="3.40.718.10:FF:000003">
    <property type="entry name" value="Isocitrate dehydrogenase [NAD] subunit, mitochondrial"/>
    <property type="match status" value="1"/>
</dbReference>
<dbReference type="Pfam" id="PF00180">
    <property type="entry name" value="Iso_dh"/>
    <property type="match status" value="1"/>
</dbReference>
<feature type="coiled-coil region" evidence="15">
    <location>
        <begin position="21"/>
        <end position="55"/>
    </location>
</feature>
<dbReference type="Gene3D" id="3.40.718.10">
    <property type="entry name" value="Isopropylmalate Dehydrogenase"/>
    <property type="match status" value="1"/>
</dbReference>
<evidence type="ECO:0000256" key="3">
    <source>
        <dbReference type="ARBA" id="ARBA00001946"/>
    </source>
</evidence>
<name>A0A1Q3EIX0_LENED</name>
<dbReference type="PANTHER" id="PTHR11835">
    <property type="entry name" value="DECARBOXYLATING DEHYDROGENASES-ISOCITRATE, ISOPROPYLMALATE, TARTRATE"/>
    <property type="match status" value="1"/>
</dbReference>
<reference evidence="17 18" key="1">
    <citation type="submission" date="2016-08" db="EMBL/GenBank/DDBJ databases">
        <authorList>
            <consortium name="Lentinula edodes genome sequencing consortium"/>
            <person name="Sakamoto Y."/>
            <person name="Nakade K."/>
            <person name="Sato S."/>
            <person name="Yoshida Y."/>
            <person name="Miyazaki K."/>
            <person name="Natsume S."/>
            <person name="Konno N."/>
        </authorList>
    </citation>
    <scope>NUCLEOTIDE SEQUENCE [LARGE SCALE GENOMIC DNA]</scope>
    <source>
        <strain evidence="17 18">NBRC 111202</strain>
    </source>
</reference>
<comment type="subunit">
    <text evidence="5">Octamer of two non-identical subunits IDH1 and IDH2.</text>
</comment>
<dbReference type="EC" id="1.1.1.41" evidence="6"/>
<evidence type="ECO:0000256" key="7">
    <source>
        <dbReference type="ARBA" id="ARBA00022723"/>
    </source>
</evidence>
<evidence type="ECO:0000256" key="1">
    <source>
        <dbReference type="ARBA" id="ARBA00000837"/>
    </source>
</evidence>
<comment type="cofactor">
    <cofactor evidence="2">
        <name>Mn(2+)</name>
        <dbReference type="ChEBI" id="CHEBI:29035"/>
    </cofactor>
</comment>
<evidence type="ECO:0000256" key="11">
    <source>
        <dbReference type="ARBA" id="ARBA00023027"/>
    </source>
</evidence>
<keyword evidence="15" id="KW-0175">Coiled coil</keyword>
<comment type="cofactor">
    <cofactor evidence="3">
        <name>Mg(2+)</name>
        <dbReference type="ChEBI" id="CHEBI:18420"/>
    </cofactor>
</comment>
<keyword evidence="18" id="KW-1185">Reference proteome</keyword>
<evidence type="ECO:0000256" key="12">
    <source>
        <dbReference type="ARBA" id="ARBA00030631"/>
    </source>
</evidence>
<comment type="similarity">
    <text evidence="4">Belongs to the isocitrate and isopropylmalate dehydrogenases family.</text>
</comment>
<evidence type="ECO:0000256" key="4">
    <source>
        <dbReference type="ARBA" id="ARBA00007769"/>
    </source>
</evidence>
<dbReference type="STRING" id="5353.A0A1Q3EIX0"/>
<reference evidence="17 18" key="2">
    <citation type="submission" date="2017-02" db="EMBL/GenBank/DDBJ databases">
        <title>A genome survey and senescence transcriptome analysis in Lentinula edodes.</title>
        <authorList>
            <person name="Sakamoto Y."/>
            <person name="Nakade K."/>
            <person name="Sato S."/>
            <person name="Yoshida Y."/>
            <person name="Miyazaki K."/>
            <person name="Natsume S."/>
            <person name="Konno N."/>
        </authorList>
    </citation>
    <scope>NUCLEOTIDE SEQUENCE [LARGE SCALE GENOMIC DNA]</scope>
    <source>
        <strain evidence="17 18">NBRC 111202</strain>
    </source>
</reference>
<dbReference type="GO" id="GO:0000287">
    <property type="term" value="F:magnesium ion binding"/>
    <property type="evidence" value="ECO:0007669"/>
    <property type="project" value="InterPro"/>
</dbReference>
<dbReference type="SUPFAM" id="SSF53659">
    <property type="entry name" value="Isocitrate/Isopropylmalate dehydrogenase-like"/>
    <property type="match status" value="1"/>
</dbReference>
<proteinExistence type="inferred from homology"/>
<keyword evidence="9" id="KW-0809">Transit peptide</keyword>
<dbReference type="GO" id="GO:0051287">
    <property type="term" value="F:NAD binding"/>
    <property type="evidence" value="ECO:0007669"/>
    <property type="project" value="InterPro"/>
</dbReference>
<feature type="domain" description="Isopropylmalate dehydrogenase-like" evidence="16">
    <location>
        <begin position="219"/>
        <end position="525"/>
    </location>
</feature>
<organism evidence="17 18">
    <name type="scientific">Lentinula edodes</name>
    <name type="common">Shiitake mushroom</name>
    <name type="synonym">Lentinus edodes</name>
    <dbReference type="NCBI Taxonomy" id="5353"/>
    <lineage>
        <taxon>Eukaryota</taxon>
        <taxon>Fungi</taxon>
        <taxon>Dikarya</taxon>
        <taxon>Basidiomycota</taxon>
        <taxon>Agaricomycotina</taxon>
        <taxon>Agaricomycetes</taxon>
        <taxon>Agaricomycetidae</taxon>
        <taxon>Agaricales</taxon>
        <taxon>Marasmiineae</taxon>
        <taxon>Omphalotaceae</taxon>
        <taxon>Lentinula</taxon>
    </lineage>
</organism>
<dbReference type="GO" id="GO:0004449">
    <property type="term" value="F:isocitrate dehydrogenase (NAD+) activity"/>
    <property type="evidence" value="ECO:0007669"/>
    <property type="project" value="UniProtKB-EC"/>
</dbReference>
<dbReference type="InterPro" id="IPR004434">
    <property type="entry name" value="Isocitrate_DH_NAD"/>
</dbReference>
<comment type="catalytic activity">
    <reaction evidence="1">
        <text>D-threo-isocitrate + NAD(+) = 2-oxoglutarate + CO2 + NADH</text>
        <dbReference type="Rhea" id="RHEA:23632"/>
        <dbReference type="ChEBI" id="CHEBI:15562"/>
        <dbReference type="ChEBI" id="CHEBI:16526"/>
        <dbReference type="ChEBI" id="CHEBI:16810"/>
        <dbReference type="ChEBI" id="CHEBI:57540"/>
        <dbReference type="ChEBI" id="CHEBI:57945"/>
        <dbReference type="EC" id="1.1.1.41"/>
    </reaction>
</comment>
<accession>A0A1Q3EIX0</accession>
<dbReference type="Pfam" id="PF03357">
    <property type="entry name" value="Snf7"/>
    <property type="match status" value="1"/>
</dbReference>
<dbReference type="AlphaFoldDB" id="A0A1Q3EIX0"/>
<evidence type="ECO:0000256" key="10">
    <source>
        <dbReference type="ARBA" id="ARBA00023002"/>
    </source>
</evidence>
<dbReference type="EMBL" id="BDGU01000396">
    <property type="protein sequence ID" value="GAW07126.1"/>
    <property type="molecule type" value="Genomic_DNA"/>
</dbReference>
<evidence type="ECO:0000256" key="9">
    <source>
        <dbReference type="ARBA" id="ARBA00022946"/>
    </source>
</evidence>
<dbReference type="GO" id="GO:0006099">
    <property type="term" value="P:tricarboxylic acid cycle"/>
    <property type="evidence" value="ECO:0007669"/>
    <property type="project" value="InterPro"/>
</dbReference>
<dbReference type="GO" id="GO:0005739">
    <property type="term" value="C:mitochondrion"/>
    <property type="evidence" value="ECO:0007669"/>
    <property type="project" value="TreeGrafter"/>
</dbReference>
<dbReference type="InterPro" id="IPR019818">
    <property type="entry name" value="IsoCit/isopropylmalate_DH_CS"/>
</dbReference>
<evidence type="ECO:0000256" key="13">
    <source>
        <dbReference type="ARBA" id="ARBA00030683"/>
    </source>
</evidence>
<sequence length="553" mass="60974">MQTINRFLYGPTPEEKVRAWQAKLGQESRKLDRDMRQLEVETGKARNTVKQLAKKGDVKSARILAREVVRSQRQKDRLSVSKARLGSIGIQLKQQLAMAKVTGSLQKSTEIMRLSNSLVKLPQVSQSMREMSMEMTKMMEDTLAMDDDEDLEEEADEEVDKVLFQLTDGKLGQAGSVSTELPPVEQSPEDEEIERNLEKYRQELNAAFAGQKGTNGKYTVTLIPGDGIGPEISEAVKDIYSAAGVPIQWEEVSVTPILKGGKTVIPDTAIESVKRNTVALKGPLATPIGKGHVSLNLTLRRTFNLFANVRPCISITGFKTPYDDVNTVLIRENTEGEYSGIEHEVVNGVVQSIKLITWEASERVARYAFYYAQSQGRHRVTAVHKANIMKMSDGMFLSACREVSKDFPDIQYDEDLLDRVCLQIVQNPKPYADRVMVMPNLYGDILSDMCAGLIGGLGLTPSGNIGRDASIFEAVHGSAPDIAGKGLANPTALLLSSLMMLRHMNLDEYAAKIEKAALTTIAEAITSFNSKNRSCTMAKPSNSPQSITNLKDI</sequence>
<keyword evidence="8" id="KW-0460">Magnesium</keyword>
<evidence type="ECO:0000256" key="5">
    <source>
        <dbReference type="ARBA" id="ARBA00011567"/>
    </source>
</evidence>
<comment type="caution">
    <text evidence="17">The sequence shown here is derived from an EMBL/GenBank/DDBJ whole genome shotgun (WGS) entry which is preliminary data.</text>
</comment>
<gene>
    <name evidence="17" type="ORF">LENED_009096</name>
</gene>
<keyword evidence="11" id="KW-0520">NAD</keyword>
<dbReference type="PROSITE" id="PS00470">
    <property type="entry name" value="IDH_IMDH"/>
    <property type="match status" value="1"/>
</dbReference>
<keyword evidence="10" id="KW-0560">Oxidoreductase</keyword>
<evidence type="ECO:0000313" key="17">
    <source>
        <dbReference type="EMBL" id="GAW07126.1"/>
    </source>
</evidence>
<dbReference type="PANTHER" id="PTHR11835:SF34">
    <property type="entry name" value="ISOCITRATE DEHYDROGENASE [NAD] SUBUNIT ALPHA, MITOCHONDRIAL"/>
    <property type="match status" value="1"/>
</dbReference>